<evidence type="ECO:0000256" key="5">
    <source>
        <dbReference type="SAM" id="MobiDB-lite"/>
    </source>
</evidence>
<dbReference type="GO" id="GO:0005739">
    <property type="term" value="C:mitochondrion"/>
    <property type="evidence" value="ECO:0007669"/>
    <property type="project" value="TreeGrafter"/>
</dbReference>
<dbReference type="GO" id="GO:0006457">
    <property type="term" value="P:protein folding"/>
    <property type="evidence" value="ECO:0007669"/>
    <property type="project" value="TreeGrafter"/>
</dbReference>
<gene>
    <name evidence="7" type="ORF">METBISCDRAFT_13873</name>
</gene>
<evidence type="ECO:0000259" key="6">
    <source>
        <dbReference type="PROSITE" id="PS51501"/>
    </source>
</evidence>
<dbReference type="OrthoDB" id="512667at2759"/>
<sequence length="151" mass="17259">MLGRTHKPHYIKAFPCLPRSFPHIARHNSSAVQTDKPKLMVAFTCKKCDTRSSHTFSKQAYTTGLVLIQCPGCKNRHLIADNLNIFRDNKVNLEQLMQSQGKSVVTTTDDLVFEDIPESLRKVLGPYAKDAPEEYQDREGPRFLEEKKNKL</sequence>
<feature type="region of interest" description="Disordered" evidence="5">
    <location>
        <begin position="131"/>
        <end position="151"/>
    </location>
</feature>
<dbReference type="EMBL" id="ML004440">
    <property type="protein sequence ID" value="RKP31521.1"/>
    <property type="molecule type" value="Genomic_DNA"/>
</dbReference>
<dbReference type="Proteomes" id="UP000268321">
    <property type="component" value="Unassembled WGS sequence"/>
</dbReference>
<evidence type="ECO:0000256" key="2">
    <source>
        <dbReference type="ARBA" id="ARBA00022771"/>
    </source>
</evidence>
<proteinExistence type="predicted"/>
<dbReference type="PANTHER" id="PTHR20922:SF13">
    <property type="entry name" value="DNL-TYPE ZINC FINGER PROTEIN"/>
    <property type="match status" value="1"/>
</dbReference>
<evidence type="ECO:0000256" key="3">
    <source>
        <dbReference type="ARBA" id="ARBA00022833"/>
    </source>
</evidence>
<keyword evidence="2 4" id="KW-0863">Zinc-finger</keyword>
<keyword evidence="3" id="KW-0862">Zinc</keyword>
<keyword evidence="1" id="KW-0479">Metal-binding</keyword>
<dbReference type="GO" id="GO:0051087">
    <property type="term" value="F:protein-folding chaperone binding"/>
    <property type="evidence" value="ECO:0007669"/>
    <property type="project" value="TreeGrafter"/>
</dbReference>
<reference evidence="8" key="1">
    <citation type="journal article" date="2018" name="Nat. Microbiol.">
        <title>Leveraging single-cell genomics to expand the fungal tree of life.</title>
        <authorList>
            <person name="Ahrendt S.R."/>
            <person name="Quandt C.A."/>
            <person name="Ciobanu D."/>
            <person name="Clum A."/>
            <person name="Salamov A."/>
            <person name="Andreopoulos B."/>
            <person name="Cheng J.F."/>
            <person name="Woyke T."/>
            <person name="Pelin A."/>
            <person name="Henrissat B."/>
            <person name="Reynolds N.K."/>
            <person name="Benny G.L."/>
            <person name="Smith M.E."/>
            <person name="James T.Y."/>
            <person name="Grigoriev I.V."/>
        </authorList>
    </citation>
    <scope>NUCLEOTIDE SEQUENCE [LARGE SCALE GENOMIC DNA]</scope>
    <source>
        <strain evidence="8">Baker2002</strain>
    </source>
</reference>
<dbReference type="AlphaFoldDB" id="A0A4P9ZGX7"/>
<evidence type="ECO:0000256" key="4">
    <source>
        <dbReference type="PROSITE-ProRule" id="PRU00834"/>
    </source>
</evidence>
<dbReference type="PANTHER" id="PTHR20922">
    <property type="entry name" value="DNL-TYPE ZINC FINGER PROTEIN"/>
    <property type="match status" value="1"/>
</dbReference>
<organism evidence="7 8">
    <name type="scientific">Metschnikowia bicuspidata</name>
    <dbReference type="NCBI Taxonomy" id="27322"/>
    <lineage>
        <taxon>Eukaryota</taxon>
        <taxon>Fungi</taxon>
        <taxon>Dikarya</taxon>
        <taxon>Ascomycota</taxon>
        <taxon>Saccharomycotina</taxon>
        <taxon>Pichiomycetes</taxon>
        <taxon>Metschnikowiaceae</taxon>
        <taxon>Metschnikowia</taxon>
    </lineage>
</organism>
<dbReference type="Pfam" id="PF05180">
    <property type="entry name" value="zf-DNL"/>
    <property type="match status" value="1"/>
</dbReference>
<dbReference type="GO" id="GO:0050821">
    <property type="term" value="P:protein stabilization"/>
    <property type="evidence" value="ECO:0007669"/>
    <property type="project" value="TreeGrafter"/>
</dbReference>
<keyword evidence="8" id="KW-1185">Reference proteome</keyword>
<accession>A0A4P9ZGX7</accession>
<name>A0A4P9ZGX7_9ASCO</name>
<feature type="domain" description="DNL-type" evidence="6">
    <location>
        <begin position="34"/>
        <end position="129"/>
    </location>
</feature>
<protein>
    <submittedName>
        <fullName evidence="7">Zf-DNL-domain-containing protein</fullName>
    </submittedName>
</protein>
<dbReference type="InterPro" id="IPR007853">
    <property type="entry name" value="Znf_DNL-typ"/>
</dbReference>
<dbReference type="GO" id="GO:0030150">
    <property type="term" value="P:protein import into mitochondrial matrix"/>
    <property type="evidence" value="ECO:0007669"/>
    <property type="project" value="TreeGrafter"/>
</dbReference>
<evidence type="ECO:0000256" key="1">
    <source>
        <dbReference type="ARBA" id="ARBA00022723"/>
    </source>
</evidence>
<dbReference type="InterPro" id="IPR024158">
    <property type="entry name" value="Mt_import_TIM15"/>
</dbReference>
<dbReference type="PROSITE" id="PS51501">
    <property type="entry name" value="ZF_DNL"/>
    <property type="match status" value="1"/>
</dbReference>
<dbReference type="GO" id="GO:0008270">
    <property type="term" value="F:zinc ion binding"/>
    <property type="evidence" value="ECO:0007669"/>
    <property type="project" value="UniProtKB-KW"/>
</dbReference>
<evidence type="ECO:0000313" key="8">
    <source>
        <dbReference type="Proteomes" id="UP000268321"/>
    </source>
</evidence>
<evidence type="ECO:0000313" key="7">
    <source>
        <dbReference type="EMBL" id="RKP31521.1"/>
    </source>
</evidence>